<dbReference type="PANTHER" id="PTHR48047">
    <property type="entry name" value="GLYCOSYLTRANSFERASE"/>
    <property type="match status" value="1"/>
</dbReference>
<name>A0A2P6RB81_ROSCH</name>
<dbReference type="OMA" id="YASARNM"/>
<dbReference type="Pfam" id="PF00201">
    <property type="entry name" value="UDPGT"/>
    <property type="match status" value="1"/>
</dbReference>
<dbReference type="AlphaFoldDB" id="A0A2P6RB81"/>
<dbReference type="OrthoDB" id="5835829at2759"/>
<dbReference type="FunFam" id="3.40.50.2000:FF:000047">
    <property type="entry name" value="Glycosyltransferase"/>
    <property type="match status" value="1"/>
</dbReference>
<comment type="similarity">
    <text evidence="1 4">Belongs to the UDP-glycosyltransferase family.</text>
</comment>
<evidence type="ECO:0000259" key="6">
    <source>
        <dbReference type="Pfam" id="PF26168"/>
    </source>
</evidence>
<comment type="caution">
    <text evidence="7">The sequence shown here is derived from an EMBL/GenBank/DDBJ whole genome shotgun (WGS) entry which is preliminary data.</text>
</comment>
<dbReference type="PANTHER" id="PTHR48047:SF229">
    <property type="entry name" value="UDP-GLYCOSYLTRANSFERASE 73C3-RELATED"/>
    <property type="match status" value="1"/>
</dbReference>
<dbReference type="Gene3D" id="3.40.50.2000">
    <property type="entry name" value="Glycogen Phosphorylase B"/>
    <property type="match status" value="2"/>
</dbReference>
<dbReference type="Proteomes" id="UP000238479">
    <property type="component" value="Chromosome 3"/>
</dbReference>
<keyword evidence="8" id="KW-1185">Reference proteome</keyword>
<dbReference type="InterPro" id="IPR035595">
    <property type="entry name" value="UDP_glycos_trans_CS"/>
</dbReference>
<keyword evidence="3 4" id="KW-0808">Transferase</keyword>
<accession>A0A2P6RB81</accession>
<dbReference type="CDD" id="cd03784">
    <property type="entry name" value="GT1_Gtf-like"/>
    <property type="match status" value="1"/>
</dbReference>
<evidence type="ECO:0000256" key="5">
    <source>
        <dbReference type="RuleBase" id="RU362057"/>
    </source>
</evidence>
<evidence type="ECO:0000313" key="7">
    <source>
        <dbReference type="EMBL" id="PRQ43683.1"/>
    </source>
</evidence>
<evidence type="ECO:0000256" key="3">
    <source>
        <dbReference type="ARBA" id="ARBA00022679"/>
    </source>
</evidence>
<dbReference type="PROSITE" id="PS00375">
    <property type="entry name" value="UDPGT"/>
    <property type="match status" value="1"/>
</dbReference>
<feature type="domain" description="Glycosyltransferase N-terminal" evidence="6">
    <location>
        <begin position="10"/>
        <end position="247"/>
    </location>
</feature>
<evidence type="ECO:0000256" key="4">
    <source>
        <dbReference type="RuleBase" id="RU003718"/>
    </source>
</evidence>
<dbReference type="Pfam" id="PF26168">
    <property type="entry name" value="Glyco_transf_N"/>
    <property type="match status" value="1"/>
</dbReference>
<evidence type="ECO:0000256" key="1">
    <source>
        <dbReference type="ARBA" id="ARBA00009995"/>
    </source>
</evidence>
<dbReference type="InterPro" id="IPR002213">
    <property type="entry name" value="UDP_glucos_trans"/>
</dbReference>
<gene>
    <name evidence="7" type="ORF">RchiOBHm_Chr3g0471081</name>
</gene>
<proteinExistence type="inferred from homology"/>
<evidence type="ECO:0000256" key="2">
    <source>
        <dbReference type="ARBA" id="ARBA00022676"/>
    </source>
</evidence>
<keyword evidence="2 4" id="KW-0328">Glycosyltransferase</keyword>
<dbReference type="SUPFAM" id="SSF53756">
    <property type="entry name" value="UDP-Glycosyltransferase/glycogen phosphorylase"/>
    <property type="match status" value="1"/>
</dbReference>
<evidence type="ECO:0000313" key="8">
    <source>
        <dbReference type="Proteomes" id="UP000238479"/>
    </source>
</evidence>
<protein>
    <recommendedName>
        <fullName evidence="5">Glycosyltransferase</fullName>
        <ecNumber evidence="5">2.4.1.-</ecNumber>
    </recommendedName>
</protein>
<reference evidence="7 8" key="1">
    <citation type="journal article" date="2018" name="Nat. Genet.">
        <title>The Rosa genome provides new insights in the design of modern roses.</title>
        <authorList>
            <person name="Bendahmane M."/>
        </authorList>
    </citation>
    <scope>NUCLEOTIDE SEQUENCE [LARGE SCALE GENOMIC DNA]</scope>
    <source>
        <strain evidence="8">cv. Old Blush</strain>
    </source>
</reference>
<dbReference type="GO" id="GO:0035251">
    <property type="term" value="F:UDP-glucosyltransferase activity"/>
    <property type="evidence" value="ECO:0007669"/>
    <property type="project" value="TreeGrafter"/>
</dbReference>
<dbReference type="Gramene" id="PRQ43683">
    <property type="protein sequence ID" value="PRQ43683"/>
    <property type="gene ID" value="RchiOBHm_Chr3g0471081"/>
</dbReference>
<dbReference type="FunFam" id="3.40.50.2000:FF:000071">
    <property type="entry name" value="Glycosyltransferase"/>
    <property type="match status" value="1"/>
</dbReference>
<organism evidence="7 8">
    <name type="scientific">Rosa chinensis</name>
    <name type="common">China rose</name>
    <dbReference type="NCBI Taxonomy" id="74649"/>
    <lineage>
        <taxon>Eukaryota</taxon>
        <taxon>Viridiplantae</taxon>
        <taxon>Streptophyta</taxon>
        <taxon>Embryophyta</taxon>
        <taxon>Tracheophyta</taxon>
        <taxon>Spermatophyta</taxon>
        <taxon>Magnoliopsida</taxon>
        <taxon>eudicotyledons</taxon>
        <taxon>Gunneridae</taxon>
        <taxon>Pentapetalae</taxon>
        <taxon>rosids</taxon>
        <taxon>fabids</taxon>
        <taxon>Rosales</taxon>
        <taxon>Rosaceae</taxon>
        <taxon>Rosoideae</taxon>
        <taxon>Rosoideae incertae sedis</taxon>
        <taxon>Rosa</taxon>
    </lineage>
</organism>
<dbReference type="EC" id="2.4.1.-" evidence="5"/>
<dbReference type="InterPro" id="IPR058980">
    <property type="entry name" value="Glyco_transf_N"/>
</dbReference>
<dbReference type="EMBL" id="PDCK01000041">
    <property type="protein sequence ID" value="PRQ43683.1"/>
    <property type="molecule type" value="Genomic_DNA"/>
</dbReference>
<sequence>MASQKHHQLHFVLFPFMAQGHMIPMFDIGRLLAQQGMIVTIVTTPLNAARYQPALTRAIESGLQIRLIQLQFPTRKAGLPDGCENIDMLPSQELGLSFFNATEGLQQPLEELFLELTPRPNCIISDMCLPWTINVARKFHIPRISFIGTSCICLLCIHNMLISRVFEKITSPFEYFVVPDFPDRVEITKAQLPQNMTPVLTDLFEKTSAAERETYGVIMNTFEELEPAYAKGYKKARKDKVWCIGPVSLCNKDDLDMAQRGNKTTIDENQCLKWLDSWGPSTVLYACLGSLCNLTDEQLIELGLGLEASNRPFVWVVRGGVQSEPMEKLLKENGFEERTKERSLLIRGWAPQTLILSHPSVGGFLTHCGWNSILEGVCAGLPMITLPLFGDQFLNEKLIGQILNISVKVGGDDPITLREEKKNRVLVRKENVKNAIEELMNGEDSKGRKGRARELAEMAKRAVEKGGSSHLDIALLIQDILQQGNCIERS</sequence>